<feature type="region of interest" description="Disordered" evidence="4">
    <location>
        <begin position="353"/>
        <end position="376"/>
    </location>
</feature>
<feature type="repeat" description="WD" evidence="3">
    <location>
        <begin position="317"/>
        <end position="348"/>
    </location>
</feature>
<dbReference type="InterPro" id="IPR036322">
    <property type="entry name" value="WD40_repeat_dom_sf"/>
</dbReference>
<dbReference type="EMBL" id="KB469297">
    <property type="protein sequence ID" value="EPQ59695.1"/>
    <property type="molecule type" value="Genomic_DNA"/>
</dbReference>
<accession>S7RXN7</accession>
<keyword evidence="6" id="KW-1185">Reference proteome</keyword>
<evidence type="ECO:0000256" key="1">
    <source>
        <dbReference type="ARBA" id="ARBA00022574"/>
    </source>
</evidence>
<dbReference type="KEGG" id="gtr:GLOTRDRAFT_103672"/>
<gene>
    <name evidence="5" type="ORF">GLOTRDRAFT_103672</name>
</gene>
<dbReference type="OMA" id="YHEKTDK"/>
<dbReference type="GeneID" id="19298597"/>
<feature type="repeat" description="WD" evidence="3">
    <location>
        <begin position="62"/>
        <end position="108"/>
    </location>
</feature>
<keyword evidence="1 3" id="KW-0853">WD repeat</keyword>
<evidence type="ECO:0000256" key="4">
    <source>
        <dbReference type="SAM" id="MobiDB-lite"/>
    </source>
</evidence>
<dbReference type="AlphaFoldDB" id="S7RXN7"/>
<name>S7RXN7_GLOTA</name>
<dbReference type="eggNOG" id="KOG1188">
    <property type="taxonomic scope" value="Eukaryota"/>
</dbReference>
<dbReference type="RefSeq" id="XP_007862611.1">
    <property type="nucleotide sequence ID" value="XM_007864420.1"/>
</dbReference>
<dbReference type="Proteomes" id="UP000030669">
    <property type="component" value="Unassembled WGS sequence"/>
</dbReference>
<dbReference type="Gene3D" id="2.130.10.10">
    <property type="entry name" value="YVTN repeat-like/Quinoprotein amine dehydrogenase"/>
    <property type="match status" value="2"/>
</dbReference>
<dbReference type="PROSITE" id="PS50082">
    <property type="entry name" value="WD_REPEATS_2"/>
    <property type="match status" value="2"/>
</dbReference>
<evidence type="ECO:0000313" key="6">
    <source>
        <dbReference type="Proteomes" id="UP000030669"/>
    </source>
</evidence>
<dbReference type="InterPro" id="IPR015943">
    <property type="entry name" value="WD40/YVTN_repeat-like_dom_sf"/>
</dbReference>
<dbReference type="Pfam" id="PF00400">
    <property type="entry name" value="WD40"/>
    <property type="match status" value="1"/>
</dbReference>
<reference evidence="5 6" key="1">
    <citation type="journal article" date="2012" name="Science">
        <title>The Paleozoic origin of enzymatic lignin decomposition reconstructed from 31 fungal genomes.</title>
        <authorList>
            <person name="Floudas D."/>
            <person name="Binder M."/>
            <person name="Riley R."/>
            <person name="Barry K."/>
            <person name="Blanchette R.A."/>
            <person name="Henrissat B."/>
            <person name="Martinez A.T."/>
            <person name="Otillar R."/>
            <person name="Spatafora J.W."/>
            <person name="Yadav J.S."/>
            <person name="Aerts A."/>
            <person name="Benoit I."/>
            <person name="Boyd A."/>
            <person name="Carlson A."/>
            <person name="Copeland A."/>
            <person name="Coutinho P.M."/>
            <person name="de Vries R.P."/>
            <person name="Ferreira P."/>
            <person name="Findley K."/>
            <person name="Foster B."/>
            <person name="Gaskell J."/>
            <person name="Glotzer D."/>
            <person name="Gorecki P."/>
            <person name="Heitman J."/>
            <person name="Hesse C."/>
            <person name="Hori C."/>
            <person name="Igarashi K."/>
            <person name="Jurgens J.A."/>
            <person name="Kallen N."/>
            <person name="Kersten P."/>
            <person name="Kohler A."/>
            <person name="Kuees U."/>
            <person name="Kumar T.K.A."/>
            <person name="Kuo A."/>
            <person name="LaButti K."/>
            <person name="Larrondo L.F."/>
            <person name="Lindquist E."/>
            <person name="Ling A."/>
            <person name="Lombard V."/>
            <person name="Lucas S."/>
            <person name="Lundell T."/>
            <person name="Martin R."/>
            <person name="McLaughlin D.J."/>
            <person name="Morgenstern I."/>
            <person name="Morin E."/>
            <person name="Murat C."/>
            <person name="Nagy L.G."/>
            <person name="Nolan M."/>
            <person name="Ohm R.A."/>
            <person name="Patyshakuliyeva A."/>
            <person name="Rokas A."/>
            <person name="Ruiz-Duenas F.J."/>
            <person name="Sabat G."/>
            <person name="Salamov A."/>
            <person name="Samejima M."/>
            <person name="Schmutz J."/>
            <person name="Slot J.C."/>
            <person name="St John F."/>
            <person name="Stenlid J."/>
            <person name="Sun H."/>
            <person name="Sun S."/>
            <person name="Syed K."/>
            <person name="Tsang A."/>
            <person name="Wiebenga A."/>
            <person name="Young D."/>
            <person name="Pisabarro A."/>
            <person name="Eastwood D.C."/>
            <person name="Martin F."/>
            <person name="Cullen D."/>
            <person name="Grigoriev I.V."/>
            <person name="Hibbett D.S."/>
        </authorList>
    </citation>
    <scope>NUCLEOTIDE SEQUENCE [LARGE SCALE GENOMIC DNA]</scope>
    <source>
        <strain evidence="5 6">ATCC 11539</strain>
    </source>
</reference>
<dbReference type="STRING" id="670483.S7RXN7"/>
<dbReference type="OrthoDB" id="25131at2759"/>
<dbReference type="PROSITE" id="PS50294">
    <property type="entry name" value="WD_REPEATS_REGION"/>
    <property type="match status" value="1"/>
</dbReference>
<dbReference type="PANTHER" id="PTHR22889:SF0">
    <property type="entry name" value="WD REPEAT-CONTAINING PROTEIN 89"/>
    <property type="match status" value="1"/>
</dbReference>
<evidence type="ECO:0000256" key="2">
    <source>
        <dbReference type="ARBA" id="ARBA00022737"/>
    </source>
</evidence>
<dbReference type="SUPFAM" id="SSF50978">
    <property type="entry name" value="WD40 repeat-like"/>
    <property type="match status" value="1"/>
</dbReference>
<dbReference type="InterPro" id="IPR039328">
    <property type="entry name" value="WDR89"/>
</dbReference>
<dbReference type="HOGENOM" id="CLU_037323_0_0_1"/>
<dbReference type="SMART" id="SM00320">
    <property type="entry name" value="WD40"/>
    <property type="match status" value="4"/>
</dbReference>
<dbReference type="PANTHER" id="PTHR22889">
    <property type="entry name" value="WD REPEAT-CONTAINING PROTEIN 89"/>
    <property type="match status" value="1"/>
</dbReference>
<dbReference type="InterPro" id="IPR001680">
    <property type="entry name" value="WD40_rpt"/>
</dbReference>
<proteinExistence type="predicted"/>
<organism evidence="5 6">
    <name type="scientific">Gloeophyllum trabeum (strain ATCC 11539 / FP-39264 / Madison 617)</name>
    <name type="common">Brown rot fungus</name>
    <dbReference type="NCBI Taxonomy" id="670483"/>
    <lineage>
        <taxon>Eukaryota</taxon>
        <taxon>Fungi</taxon>
        <taxon>Dikarya</taxon>
        <taxon>Basidiomycota</taxon>
        <taxon>Agaricomycotina</taxon>
        <taxon>Agaricomycetes</taxon>
        <taxon>Gloeophyllales</taxon>
        <taxon>Gloeophyllaceae</taxon>
        <taxon>Gloeophyllum</taxon>
    </lineage>
</organism>
<protein>
    <submittedName>
        <fullName evidence="5">WD40 repeat-like protein</fullName>
    </submittedName>
</protein>
<evidence type="ECO:0000256" key="3">
    <source>
        <dbReference type="PROSITE-ProRule" id="PRU00221"/>
    </source>
</evidence>
<evidence type="ECO:0000313" key="5">
    <source>
        <dbReference type="EMBL" id="EPQ59695.1"/>
    </source>
</evidence>
<sequence length="399" mass="43154">MSLVASESLQTFSKPLKSTSAPSKSYVLSLASLPSCYAASTSAPSNTIHLYDTSDLRVIATLGGHEEGVTSLRAVDTVGGKNVRRLISSGRDGTVKVWDERTGSVGIQMQSAGRGRALLCCDVSSDGVTVVAGTDLQGEDALLQYWDPRFPVVPLRSHSSTHSDDITALHFRHERSPGEHKNMLLSVSSDGLVCTSDADEPDEDEAVLHVGNWGCSIAQAGWMSPGSNGSAAAWASSDMETFSVWSNEMDLVQDLDIRSPSIHTPQLTWVTDYLIGCHRSVRDLHLFVGSNEGDIALINSSDLSSAGAPWRTRAVWSAGHVGVVRSHLWDERNNVLLTGGEDSKLNMWPGPPVEALQPDEGMNIDSPPRKRDYDVEMDDGSETLDHVCSDFSSNPWELF</sequence>
<keyword evidence="2" id="KW-0677">Repeat</keyword>